<reference evidence="2 3" key="1">
    <citation type="journal article" date="2016" name="Nat. Commun.">
        <title>Thousands of microbial genomes shed light on interconnected biogeochemical processes in an aquifer system.</title>
        <authorList>
            <person name="Anantharaman K."/>
            <person name="Brown C.T."/>
            <person name="Hug L.A."/>
            <person name="Sharon I."/>
            <person name="Castelle C.J."/>
            <person name="Probst A.J."/>
            <person name="Thomas B.C."/>
            <person name="Singh A."/>
            <person name="Wilkins M.J."/>
            <person name="Karaoz U."/>
            <person name="Brodie E.L."/>
            <person name="Williams K.H."/>
            <person name="Hubbard S.S."/>
            <person name="Banfield J.F."/>
        </authorList>
    </citation>
    <scope>NUCLEOTIDE SEQUENCE [LARGE SCALE GENOMIC DNA]</scope>
</reference>
<proteinExistence type="predicted"/>
<dbReference type="EMBL" id="MFQB01000035">
    <property type="protein sequence ID" value="OGH66509.1"/>
    <property type="molecule type" value="Genomic_DNA"/>
</dbReference>
<dbReference type="AlphaFoldDB" id="A0A1F6M4K6"/>
<feature type="region of interest" description="Disordered" evidence="1">
    <location>
        <begin position="1"/>
        <end position="20"/>
    </location>
</feature>
<dbReference type="STRING" id="1798680.A3J66_04510"/>
<accession>A0A1F6M4K6</accession>
<dbReference type="Proteomes" id="UP000176282">
    <property type="component" value="Unassembled WGS sequence"/>
</dbReference>
<organism evidence="2 3">
    <name type="scientific">Candidatus Magasanikbacteria bacterium RIFCSPHIGHO2_02_FULL_47_14</name>
    <dbReference type="NCBI Taxonomy" id="1798680"/>
    <lineage>
        <taxon>Bacteria</taxon>
        <taxon>Candidatus Magasanikiibacteriota</taxon>
    </lineage>
</organism>
<evidence type="ECO:0000313" key="3">
    <source>
        <dbReference type="Proteomes" id="UP000176282"/>
    </source>
</evidence>
<evidence type="ECO:0000256" key="1">
    <source>
        <dbReference type="SAM" id="MobiDB-lite"/>
    </source>
</evidence>
<name>A0A1F6M4K6_9BACT</name>
<gene>
    <name evidence="2" type="ORF">A3J66_04510</name>
</gene>
<feature type="region of interest" description="Disordered" evidence="1">
    <location>
        <begin position="57"/>
        <end position="84"/>
    </location>
</feature>
<comment type="caution">
    <text evidence="2">The sequence shown here is derived from an EMBL/GenBank/DDBJ whole genome shotgun (WGS) entry which is preliminary data.</text>
</comment>
<evidence type="ECO:0000313" key="2">
    <source>
        <dbReference type="EMBL" id="OGH66509.1"/>
    </source>
</evidence>
<protein>
    <submittedName>
        <fullName evidence="2">Uncharacterized protein</fullName>
    </submittedName>
</protein>
<sequence length="84" mass="8542">MLQAAGTVSAPRSGADATRGGVLTVPADLRLAEVVGKRLAAGGVRADHRAGLVARAPVDRRSRAGGTEESGDEKPLHENLAFVG</sequence>